<proteinExistence type="inferred from homology"/>
<evidence type="ECO:0000256" key="8">
    <source>
        <dbReference type="RuleBase" id="RU367143"/>
    </source>
</evidence>
<comment type="function">
    <text evidence="1 8">This protein is a Fe-Mo-cofactor biosynthetic component.</text>
</comment>
<dbReference type="PANTHER" id="PTHR42880">
    <property type="entry name" value="HOMOCITRATE SYNTHASE"/>
    <property type="match status" value="1"/>
</dbReference>
<dbReference type="InterPro" id="IPR013785">
    <property type="entry name" value="Aldolase_TIM"/>
</dbReference>
<sequence>MIEPRLVTINDTTLRDGEQTAGVAFTIDEKIAIARALDAAGVPELEIGIPAMGEEERESIRAVVAAGLVRARLMVWCRMRADDLKLAKDCGVSIVNMSMPVSDLHIQRKLGRDRTWALQQIDRQIRSAKDLGMDVNFGGEDSSRADMDFMLQVAETVQAAGGQRFRFADTMGVLDPFETFACIQRLRANTDLEIEIHAHDDLGLATANSLAAVRGGATHINTTVNGLGERAGNAALEEIVMAMRHLYRLDSGVDSLRLAAISELVAAASNRPVPINKSIVGGAVFTHESGIHVDGLMRDPLTYQGIDPAELGRWHSIVLGKHSGSAAIKLAYSGLGIEVSDTEAQAILPRVRSLAGSHKRPPTSDELVRFHYEIVVENSPEAALVS</sequence>
<dbReference type="Gene3D" id="3.20.20.70">
    <property type="entry name" value="Aldolase class I"/>
    <property type="match status" value="1"/>
</dbReference>
<dbReference type="PANTHER" id="PTHR42880:SF1">
    <property type="entry name" value="ISOPROPYLMALATE_HOMOCITRATE_CITRAMALATE SYNTHASE FAMILY PROTEIN"/>
    <property type="match status" value="1"/>
</dbReference>
<evidence type="ECO:0000256" key="1">
    <source>
        <dbReference type="ARBA" id="ARBA00003050"/>
    </source>
</evidence>
<dbReference type="GO" id="GO:0019752">
    <property type="term" value="P:carboxylic acid metabolic process"/>
    <property type="evidence" value="ECO:0007669"/>
    <property type="project" value="UniProtKB-UniRule"/>
</dbReference>
<dbReference type="InterPro" id="IPR013477">
    <property type="entry name" value="NifV/FrbC"/>
</dbReference>
<dbReference type="EMBL" id="BJYZ01000024">
    <property type="protein sequence ID" value="GEO40942.1"/>
    <property type="molecule type" value="Genomic_DNA"/>
</dbReference>
<feature type="domain" description="Pyruvate carboxyltransferase" evidence="9">
    <location>
        <begin position="7"/>
        <end position="259"/>
    </location>
</feature>
<comment type="catalytic activity">
    <reaction evidence="6 8">
        <text>acetyl-CoA + 2-oxoglutarate + H2O = (2R)-homocitrate + CoA + H(+)</text>
        <dbReference type="Rhea" id="RHEA:12929"/>
        <dbReference type="ChEBI" id="CHEBI:15377"/>
        <dbReference type="ChEBI" id="CHEBI:15378"/>
        <dbReference type="ChEBI" id="CHEBI:16810"/>
        <dbReference type="ChEBI" id="CHEBI:57287"/>
        <dbReference type="ChEBI" id="CHEBI:57288"/>
        <dbReference type="ChEBI" id="CHEBI:58884"/>
        <dbReference type="EC" id="2.3.3.14"/>
    </reaction>
</comment>
<keyword evidence="5 7" id="KW-0808">Transferase</keyword>
<dbReference type="Pfam" id="PF22617">
    <property type="entry name" value="HCS_D2"/>
    <property type="match status" value="1"/>
</dbReference>
<comment type="caution">
    <text evidence="10">The sequence shown here is derived from an EMBL/GenBank/DDBJ whole genome shotgun (WGS) entry which is preliminary data.</text>
</comment>
<accession>A0A512DWV6</accession>
<dbReference type="Gene3D" id="1.10.238.260">
    <property type="match status" value="1"/>
</dbReference>
<dbReference type="SUPFAM" id="SSF51569">
    <property type="entry name" value="Aldolase"/>
    <property type="match status" value="1"/>
</dbReference>
<evidence type="ECO:0000256" key="3">
    <source>
        <dbReference type="ARBA" id="ARBA00012974"/>
    </source>
</evidence>
<evidence type="ECO:0000256" key="6">
    <source>
        <dbReference type="ARBA" id="ARBA00048019"/>
    </source>
</evidence>
<reference evidence="10 11" key="1">
    <citation type="submission" date="2019-07" db="EMBL/GenBank/DDBJ databases">
        <title>Whole genome shotgun sequence of Skermanella aerolata NBRC 106429.</title>
        <authorList>
            <person name="Hosoyama A."/>
            <person name="Uohara A."/>
            <person name="Ohji S."/>
            <person name="Ichikawa N."/>
        </authorList>
    </citation>
    <scope>NUCLEOTIDE SEQUENCE [LARGE SCALE GENOMIC DNA]</scope>
    <source>
        <strain evidence="10 11">NBRC 106429</strain>
    </source>
</reference>
<dbReference type="NCBIfam" id="TIGR02660">
    <property type="entry name" value="nifV_homocitr"/>
    <property type="match status" value="1"/>
</dbReference>
<dbReference type="Proteomes" id="UP000321523">
    <property type="component" value="Unassembled WGS sequence"/>
</dbReference>
<dbReference type="CDD" id="cd07939">
    <property type="entry name" value="DRE_TIM_NifV"/>
    <property type="match status" value="1"/>
</dbReference>
<dbReference type="RefSeq" id="WP_044431893.1">
    <property type="nucleotide sequence ID" value="NZ_BJYZ01000024.1"/>
</dbReference>
<name>A0A512DWV6_9PROT</name>
<dbReference type="GO" id="GO:0004410">
    <property type="term" value="F:homocitrate synthase activity"/>
    <property type="evidence" value="ECO:0007669"/>
    <property type="project" value="UniProtKB-UniRule"/>
</dbReference>
<evidence type="ECO:0000256" key="7">
    <source>
        <dbReference type="RuleBase" id="RU003523"/>
    </source>
</evidence>
<evidence type="ECO:0000256" key="2">
    <source>
        <dbReference type="ARBA" id="ARBA00006154"/>
    </source>
</evidence>
<evidence type="ECO:0000259" key="9">
    <source>
        <dbReference type="PROSITE" id="PS50991"/>
    </source>
</evidence>
<organism evidence="10 11">
    <name type="scientific">Skermanella aerolata</name>
    <dbReference type="NCBI Taxonomy" id="393310"/>
    <lineage>
        <taxon>Bacteria</taxon>
        <taxon>Pseudomonadati</taxon>
        <taxon>Pseudomonadota</taxon>
        <taxon>Alphaproteobacteria</taxon>
        <taxon>Rhodospirillales</taxon>
        <taxon>Azospirillaceae</taxon>
        <taxon>Skermanella</taxon>
    </lineage>
</organism>
<dbReference type="PROSITE" id="PS50991">
    <property type="entry name" value="PYR_CT"/>
    <property type="match status" value="1"/>
</dbReference>
<dbReference type="Pfam" id="PF00682">
    <property type="entry name" value="HMGL-like"/>
    <property type="match status" value="1"/>
</dbReference>
<evidence type="ECO:0000256" key="5">
    <source>
        <dbReference type="ARBA" id="ARBA00022679"/>
    </source>
</evidence>
<dbReference type="EC" id="2.3.3.14" evidence="3 8"/>
<dbReference type="AlphaFoldDB" id="A0A512DWV6"/>
<dbReference type="OrthoDB" id="9803573at2"/>
<dbReference type="InterPro" id="IPR000891">
    <property type="entry name" value="PYR_CT"/>
</dbReference>
<evidence type="ECO:0000256" key="4">
    <source>
        <dbReference type="ARBA" id="ARBA00020735"/>
    </source>
</evidence>
<evidence type="ECO:0000313" key="10">
    <source>
        <dbReference type="EMBL" id="GEO40942.1"/>
    </source>
</evidence>
<evidence type="ECO:0000313" key="11">
    <source>
        <dbReference type="Proteomes" id="UP000321523"/>
    </source>
</evidence>
<dbReference type="InterPro" id="IPR002034">
    <property type="entry name" value="AIPM/Hcit_synth_CS"/>
</dbReference>
<gene>
    <name evidence="10" type="ORF">SAE02_50900</name>
</gene>
<protein>
    <recommendedName>
        <fullName evidence="4 8">Homocitrate synthase</fullName>
        <ecNumber evidence="3 8">2.3.3.14</ecNumber>
    </recommendedName>
</protein>
<keyword evidence="8" id="KW-0535">Nitrogen fixation</keyword>
<keyword evidence="11" id="KW-1185">Reference proteome</keyword>
<dbReference type="PROSITE" id="PS00816">
    <property type="entry name" value="AIPM_HOMOCIT_SYNTH_2"/>
    <property type="match status" value="1"/>
</dbReference>
<dbReference type="GO" id="GO:0009399">
    <property type="term" value="P:nitrogen fixation"/>
    <property type="evidence" value="ECO:0007669"/>
    <property type="project" value="UniProtKB-UniRule"/>
</dbReference>
<dbReference type="InterPro" id="IPR054691">
    <property type="entry name" value="LeuA/HCS_post-cat"/>
</dbReference>
<comment type="similarity">
    <text evidence="2 7">Belongs to the alpha-IPM synthase/homocitrate synthase family.</text>
</comment>
<dbReference type="PROSITE" id="PS00815">
    <property type="entry name" value="AIPM_HOMOCIT_SYNTH_1"/>
    <property type="match status" value="1"/>
</dbReference>